<keyword evidence="4" id="KW-1185">Reference proteome</keyword>
<evidence type="ECO:0000313" key="3">
    <source>
        <dbReference type="EMBL" id="RDC62718.1"/>
    </source>
</evidence>
<evidence type="ECO:0000313" key="4">
    <source>
        <dbReference type="Proteomes" id="UP000253919"/>
    </source>
</evidence>
<dbReference type="InterPro" id="IPR013658">
    <property type="entry name" value="SGL"/>
</dbReference>
<accession>A0A369QKD0</accession>
<name>A0A369QKD0_9BACT</name>
<keyword evidence="1 3" id="KW-0378">Hydrolase</keyword>
<dbReference type="EMBL" id="QASA01000001">
    <property type="protein sequence ID" value="RDC62718.1"/>
    <property type="molecule type" value="Genomic_DNA"/>
</dbReference>
<feature type="domain" description="SMP-30/Gluconolactonase/LRE-like region" evidence="2">
    <location>
        <begin position="68"/>
        <end position="310"/>
    </location>
</feature>
<dbReference type="OrthoDB" id="241638at2"/>
<dbReference type="Proteomes" id="UP000253919">
    <property type="component" value="Unassembled WGS sequence"/>
</dbReference>
<dbReference type="Pfam" id="PF08450">
    <property type="entry name" value="SGL"/>
    <property type="match status" value="1"/>
</dbReference>
<dbReference type="EC" id="3.1.1.17" evidence="3"/>
<comment type="caution">
    <text evidence="3">The sequence shown here is derived from an EMBL/GenBank/DDBJ whole genome shotgun (WGS) entry which is preliminary data.</text>
</comment>
<organism evidence="3 4">
    <name type="scientific">Adhaeribacter pallidiroseus</name>
    <dbReference type="NCBI Taxonomy" id="2072847"/>
    <lineage>
        <taxon>Bacteria</taxon>
        <taxon>Pseudomonadati</taxon>
        <taxon>Bacteroidota</taxon>
        <taxon>Cytophagia</taxon>
        <taxon>Cytophagales</taxon>
        <taxon>Hymenobacteraceae</taxon>
        <taxon>Adhaeribacter</taxon>
    </lineage>
</organism>
<dbReference type="InterPro" id="IPR051262">
    <property type="entry name" value="SMP-30/CGR1_Lactonase"/>
</dbReference>
<dbReference type="PANTHER" id="PTHR47572:SF4">
    <property type="entry name" value="LACTONASE DRP35"/>
    <property type="match status" value="1"/>
</dbReference>
<dbReference type="Gene3D" id="2.120.10.30">
    <property type="entry name" value="TolB, C-terminal domain"/>
    <property type="match status" value="1"/>
</dbReference>
<evidence type="ECO:0000256" key="1">
    <source>
        <dbReference type="ARBA" id="ARBA00022801"/>
    </source>
</evidence>
<dbReference type="SUPFAM" id="SSF63829">
    <property type="entry name" value="Calcium-dependent phosphotriesterase"/>
    <property type="match status" value="1"/>
</dbReference>
<evidence type="ECO:0000259" key="2">
    <source>
        <dbReference type="Pfam" id="PF08450"/>
    </source>
</evidence>
<reference evidence="3 4" key="1">
    <citation type="submission" date="2018-04" db="EMBL/GenBank/DDBJ databases">
        <title>Adhaeribacter sp. HMF7616 genome sequencing and assembly.</title>
        <authorList>
            <person name="Kang H."/>
            <person name="Kang J."/>
            <person name="Cha I."/>
            <person name="Kim H."/>
            <person name="Joh K."/>
        </authorList>
    </citation>
    <scope>NUCLEOTIDE SEQUENCE [LARGE SCALE GENOMIC DNA]</scope>
    <source>
        <strain evidence="3 4">HMF7616</strain>
    </source>
</reference>
<gene>
    <name evidence="3" type="ORF">AHMF7616_01312</name>
</gene>
<dbReference type="PANTHER" id="PTHR47572">
    <property type="entry name" value="LIPOPROTEIN-RELATED"/>
    <property type="match status" value="1"/>
</dbReference>
<proteinExistence type="predicted"/>
<sequence>MKLTFKSTWGLLGTSLVISSFLLLHPQYNPAQVPPALLASKTMHADSVNHKLFAPGTPVELIAKQFRFTEGPATDKQGNVFFTDQPNDKIWKYGTDGKLTLFMDKTGRSNGLYFDKKGNLISCADENNQLWSISPAKKVTILLKDLNGQKFNGPNDLWVHPKTGTIYFTDPFYPRDYWNHKTPELAKQNVYYLPPGKSQPVLADDNLEQPNGIIGSHDGKTLFVADIKANKTYKYQIAPDGTLTNRQLFVEQGSDGMTMDSQGNVYLTGKGVTVYSPAGEKLVNIPVPAGWTANVTFGGKDRKMLFITASEGVYKLPMLVKGMQ</sequence>
<dbReference type="InterPro" id="IPR011042">
    <property type="entry name" value="6-blade_b-propeller_TolB-like"/>
</dbReference>
<dbReference type="AlphaFoldDB" id="A0A369QKD0"/>
<protein>
    <submittedName>
        <fullName evidence="3">Gluconolactonase</fullName>
        <ecNumber evidence="3">3.1.1.17</ecNumber>
    </submittedName>
</protein>
<dbReference type="GO" id="GO:0004341">
    <property type="term" value="F:gluconolactonase activity"/>
    <property type="evidence" value="ECO:0007669"/>
    <property type="project" value="UniProtKB-EC"/>
</dbReference>